<dbReference type="RefSeq" id="WP_341836252.1">
    <property type="nucleotide sequence ID" value="NZ_CP149822.1"/>
</dbReference>
<evidence type="ECO:0000256" key="3">
    <source>
        <dbReference type="ARBA" id="ARBA00022553"/>
    </source>
</evidence>
<dbReference type="PRINTS" id="PR00344">
    <property type="entry name" value="BCTRLSENSOR"/>
</dbReference>
<keyword evidence="3 6" id="KW-0597">Phosphoprotein</keyword>
<dbReference type="Pfam" id="PF00072">
    <property type="entry name" value="Response_reg"/>
    <property type="match status" value="1"/>
</dbReference>
<keyword evidence="7" id="KW-0472">Membrane</keyword>
<dbReference type="Gene3D" id="3.30.565.10">
    <property type="entry name" value="Histidine kinase-like ATPase, C-terminal domain"/>
    <property type="match status" value="1"/>
</dbReference>
<dbReference type="PROSITE" id="PS50109">
    <property type="entry name" value="HIS_KIN"/>
    <property type="match status" value="1"/>
</dbReference>
<protein>
    <recommendedName>
        <fullName evidence="2">histidine kinase</fullName>
        <ecNumber evidence="2">2.7.13.3</ecNumber>
    </recommendedName>
</protein>
<dbReference type="InterPro" id="IPR003594">
    <property type="entry name" value="HATPase_dom"/>
</dbReference>
<evidence type="ECO:0000259" key="9">
    <source>
        <dbReference type="PROSITE" id="PS50110"/>
    </source>
</evidence>
<feature type="modified residue" description="4-aspartylphosphate" evidence="6">
    <location>
        <position position="517"/>
    </location>
</feature>
<dbReference type="Pfam" id="PF00512">
    <property type="entry name" value="HisKA"/>
    <property type="match status" value="1"/>
</dbReference>
<keyword evidence="7" id="KW-0812">Transmembrane</keyword>
<feature type="transmembrane region" description="Helical" evidence="7">
    <location>
        <begin position="92"/>
        <end position="111"/>
    </location>
</feature>
<name>A0ABZ2YNP9_9BACT</name>
<sequence>METRIPGQRSLLKDILQRWIHTGTAGVNNPRVRRGIVIINTLSLLTAFLIAVVASLLYWYTGSLRILVPAGLECLCWVGVIYLNHRGCYSQASLATLVIHCTFAVYFGSMLGNAMPIEMITAFLLTFLIGASFIVFKHKNLRLVTLFAALALLLAVEANHYFGIVEPIYVVPANMPIVKMACWAGMLALMGYVTYFIIRQNDMFLRENELLMEALKVADAAKTKFLRETSHEIRTPLNAVFGIAQLLNERKMQIGDPALREEIGYLYAASYLSREIINNVLDLAKIEAGMLDEPHPAPVLLRESIEACVAINRYVANTRDVRIQLHIHPALPEWIATDRIFLTKIVNNLLSNAVKFAPAGSLVEVRLERKGERLMGTVRNEGTIRPEKLADMFQPFVAERNGEVEGTGLGLQITRQLTERLGGEVSAENQPMHTVFRFMLPLVGAEGAEGPEATGPVARRAARFDGYTVLVVEDDVISRHVLQRYLTDAGAVAFMAESGEEGLRMLGVTIPDLVISDSHLPGIQGAQVLQYIRNTPALRHLPVIIASGDAFTEARESMLRLGASDYLVKPFLYADLQALLEKHLPARKPQPA</sequence>
<proteinExistence type="predicted"/>
<evidence type="ECO:0000313" key="11">
    <source>
        <dbReference type="Proteomes" id="UP001485459"/>
    </source>
</evidence>
<feature type="transmembrane region" description="Helical" evidence="7">
    <location>
        <begin position="177"/>
        <end position="198"/>
    </location>
</feature>
<evidence type="ECO:0000313" key="10">
    <source>
        <dbReference type="EMBL" id="WZN41401.1"/>
    </source>
</evidence>
<dbReference type="Proteomes" id="UP001485459">
    <property type="component" value="Chromosome"/>
</dbReference>
<evidence type="ECO:0000256" key="2">
    <source>
        <dbReference type="ARBA" id="ARBA00012438"/>
    </source>
</evidence>
<evidence type="ECO:0000256" key="4">
    <source>
        <dbReference type="ARBA" id="ARBA00022679"/>
    </source>
</evidence>
<accession>A0ABZ2YNP9</accession>
<organism evidence="10 11">
    <name type="scientific">Chitinophaga pollutisoli</name>
    <dbReference type="NCBI Taxonomy" id="3133966"/>
    <lineage>
        <taxon>Bacteria</taxon>
        <taxon>Pseudomonadati</taxon>
        <taxon>Bacteroidota</taxon>
        <taxon>Chitinophagia</taxon>
        <taxon>Chitinophagales</taxon>
        <taxon>Chitinophagaceae</taxon>
        <taxon>Chitinophaga</taxon>
    </lineage>
</organism>
<dbReference type="InterPro" id="IPR036890">
    <property type="entry name" value="HATPase_C_sf"/>
</dbReference>
<evidence type="ECO:0000256" key="1">
    <source>
        <dbReference type="ARBA" id="ARBA00000085"/>
    </source>
</evidence>
<dbReference type="InterPro" id="IPR005467">
    <property type="entry name" value="His_kinase_dom"/>
</dbReference>
<comment type="catalytic activity">
    <reaction evidence="1">
        <text>ATP + protein L-histidine = ADP + protein N-phospho-L-histidine.</text>
        <dbReference type="EC" id="2.7.13.3"/>
    </reaction>
</comment>
<dbReference type="InterPro" id="IPR001789">
    <property type="entry name" value="Sig_transdc_resp-reg_receiver"/>
</dbReference>
<dbReference type="EMBL" id="CP149822">
    <property type="protein sequence ID" value="WZN41401.1"/>
    <property type="molecule type" value="Genomic_DNA"/>
</dbReference>
<dbReference type="EC" id="2.7.13.3" evidence="2"/>
<gene>
    <name evidence="10" type="ORF">WJU16_25890</name>
</gene>
<feature type="transmembrane region" description="Helical" evidence="7">
    <location>
        <begin position="143"/>
        <end position="165"/>
    </location>
</feature>
<dbReference type="SMART" id="SM00448">
    <property type="entry name" value="REC"/>
    <property type="match status" value="1"/>
</dbReference>
<dbReference type="Pfam" id="PF02518">
    <property type="entry name" value="HATPase_c"/>
    <property type="match status" value="1"/>
</dbReference>
<evidence type="ECO:0000256" key="6">
    <source>
        <dbReference type="PROSITE-ProRule" id="PRU00169"/>
    </source>
</evidence>
<keyword evidence="4" id="KW-0808">Transferase</keyword>
<evidence type="ECO:0000259" key="8">
    <source>
        <dbReference type="PROSITE" id="PS50109"/>
    </source>
</evidence>
<dbReference type="SUPFAM" id="SSF55874">
    <property type="entry name" value="ATPase domain of HSP90 chaperone/DNA topoisomerase II/histidine kinase"/>
    <property type="match status" value="1"/>
</dbReference>
<feature type="domain" description="Histidine kinase" evidence="8">
    <location>
        <begin position="228"/>
        <end position="444"/>
    </location>
</feature>
<dbReference type="SMART" id="SM00387">
    <property type="entry name" value="HATPase_c"/>
    <property type="match status" value="1"/>
</dbReference>
<keyword evidence="11" id="KW-1185">Reference proteome</keyword>
<feature type="transmembrane region" description="Helical" evidence="7">
    <location>
        <begin position="66"/>
        <end position="85"/>
    </location>
</feature>
<dbReference type="Gene3D" id="1.10.287.130">
    <property type="match status" value="1"/>
</dbReference>
<dbReference type="PANTHER" id="PTHR43047">
    <property type="entry name" value="TWO-COMPONENT HISTIDINE PROTEIN KINASE"/>
    <property type="match status" value="1"/>
</dbReference>
<evidence type="ECO:0000256" key="7">
    <source>
        <dbReference type="SAM" id="Phobius"/>
    </source>
</evidence>
<dbReference type="Gene3D" id="3.40.50.2300">
    <property type="match status" value="1"/>
</dbReference>
<dbReference type="CDD" id="cd00156">
    <property type="entry name" value="REC"/>
    <property type="match status" value="1"/>
</dbReference>
<feature type="transmembrane region" description="Helical" evidence="7">
    <location>
        <begin position="37"/>
        <end position="60"/>
    </location>
</feature>
<dbReference type="PROSITE" id="PS50110">
    <property type="entry name" value="RESPONSE_REGULATORY"/>
    <property type="match status" value="1"/>
</dbReference>
<dbReference type="InterPro" id="IPR004358">
    <property type="entry name" value="Sig_transdc_His_kin-like_C"/>
</dbReference>
<dbReference type="InterPro" id="IPR011006">
    <property type="entry name" value="CheY-like_superfamily"/>
</dbReference>
<feature type="transmembrane region" description="Helical" evidence="7">
    <location>
        <begin position="117"/>
        <end position="136"/>
    </location>
</feature>
<dbReference type="InterPro" id="IPR036097">
    <property type="entry name" value="HisK_dim/P_sf"/>
</dbReference>
<dbReference type="SMART" id="SM00388">
    <property type="entry name" value="HisKA"/>
    <property type="match status" value="1"/>
</dbReference>
<evidence type="ECO:0000256" key="5">
    <source>
        <dbReference type="ARBA" id="ARBA00022777"/>
    </source>
</evidence>
<keyword evidence="5" id="KW-0418">Kinase</keyword>
<keyword evidence="7" id="KW-1133">Transmembrane helix</keyword>
<reference evidence="11" key="1">
    <citation type="submission" date="2024-03" db="EMBL/GenBank/DDBJ databases">
        <title>Chitinophaga horti sp. nov., isolated from garden soil.</title>
        <authorList>
            <person name="Lee D.S."/>
            <person name="Han D.M."/>
            <person name="Baek J.H."/>
            <person name="Choi D.G."/>
            <person name="Jeon J.H."/>
            <person name="Jeon C.O."/>
        </authorList>
    </citation>
    <scope>NUCLEOTIDE SEQUENCE [LARGE SCALE GENOMIC DNA]</scope>
    <source>
        <strain evidence="11">GPA1</strain>
    </source>
</reference>
<dbReference type="CDD" id="cd00082">
    <property type="entry name" value="HisKA"/>
    <property type="match status" value="1"/>
</dbReference>
<dbReference type="InterPro" id="IPR003661">
    <property type="entry name" value="HisK_dim/P_dom"/>
</dbReference>
<dbReference type="SUPFAM" id="SSF47384">
    <property type="entry name" value="Homodimeric domain of signal transducing histidine kinase"/>
    <property type="match status" value="1"/>
</dbReference>
<dbReference type="SUPFAM" id="SSF52172">
    <property type="entry name" value="CheY-like"/>
    <property type="match status" value="1"/>
</dbReference>
<feature type="domain" description="Response regulatory" evidence="9">
    <location>
        <begin position="468"/>
        <end position="584"/>
    </location>
</feature>